<dbReference type="AlphaFoldDB" id="A0A1C4CB75"/>
<accession>A0A1C4CB75</accession>
<dbReference type="InterPro" id="IPR050090">
    <property type="entry name" value="Tyrosine_recombinase_XerCD"/>
</dbReference>
<sequence length="669" mass="79886">MNIVAINSNKIQSKVMNDLKGYWALDEWKIEEFPLPDRRGKIKETKKIVDFNKISNEYIKLEIKYYSFYSLTNEIWLLSSFIEKHFYKMYFLSKFLVEKFPQVTSIIDIPYTTLLDEYKLYLTENNKPLKYPHHRGGEFISPYLGVCKSLYDFFSNYYDERPEHQKDKWNIKRLGIPYNMSRRDRFLNFTSIKFPFRELVKKYVNQTLLIHQQITFATAQNILKKMYLFFDFIVETYPKWIDLQNLQRQDIEDFLFYVRNREMGGKSYTKNRVPSNRHVIECLSNVRRIIEYMQGFEWKEAPKTPVNRLIFPEDFPRREKKNYHEHVKHVPDFIWEQVLENLHNLDSEIARLIVIMEATGFRVSDVCQLQLNCLAYKQDGWWLVGDQRKVNVKEHIVPISEEIVEIVKIQQEYINNHEKKHNNLNQFLFPVLTGKNRGMAFSQKSVTYALNQLAEKYKILDKNGEIFLFKNHAFRHRYGVNLINNGMNILHVQKLMAHTSPEMTLTYAKISDNTLRREWEKVQNSVRIDTTGELIQASLPEQAEENGLELEWIRHNMDSIRLDHGLCIKSPKVSCEFLDYSLETPCIKNNCRSFHVDTTFLDYYNVQISKMEEDIIKYQTSGRTRSIELIKPKLNKYKEIRDSLKNEIGIFGMPKHKREYIGEERKIDG</sequence>
<dbReference type="Pfam" id="PF00589">
    <property type="entry name" value="Phage_integrase"/>
    <property type="match status" value="1"/>
</dbReference>
<dbReference type="RefSeq" id="WP_073518380.1">
    <property type="nucleotide sequence ID" value="NZ_JALAUF010000017.1"/>
</dbReference>
<proteinExistence type="predicted"/>
<dbReference type="SUPFAM" id="SSF56349">
    <property type="entry name" value="DNA breaking-rejoining enzymes"/>
    <property type="match status" value="1"/>
</dbReference>
<dbReference type="Proteomes" id="UP000186535">
    <property type="component" value="Unassembled WGS sequence"/>
</dbReference>
<reference evidence="4 5" key="1">
    <citation type="submission" date="2016-11" db="EMBL/GenBank/DDBJ databases">
        <title>Identification of Bacillus cereus isolated from egg-white.</title>
        <authorList>
            <person name="Soni A."/>
            <person name="Oey I."/>
            <person name="Silcock P."/>
            <person name="Bremer P."/>
        </authorList>
    </citation>
    <scope>NUCLEOTIDE SEQUENCE [LARGE SCALE GENOMIC DNA]</scope>
    <source>
        <strain evidence="4 5">NZAS03</strain>
    </source>
</reference>
<dbReference type="GO" id="GO:0003677">
    <property type="term" value="F:DNA binding"/>
    <property type="evidence" value="ECO:0007669"/>
    <property type="project" value="InterPro"/>
</dbReference>
<dbReference type="InterPro" id="IPR013762">
    <property type="entry name" value="Integrase-like_cat_sf"/>
</dbReference>
<comment type="caution">
    <text evidence="4">The sequence shown here is derived from an EMBL/GenBank/DDBJ whole genome shotgun (WGS) entry which is preliminary data.</text>
</comment>
<dbReference type="Gene3D" id="1.10.443.10">
    <property type="entry name" value="Intergrase catalytic core"/>
    <property type="match status" value="1"/>
</dbReference>
<dbReference type="GO" id="GO:0005737">
    <property type="term" value="C:cytoplasm"/>
    <property type="evidence" value="ECO:0007669"/>
    <property type="project" value="UniProtKB-SubCell"/>
</dbReference>
<evidence type="ECO:0000256" key="3">
    <source>
        <dbReference type="ARBA" id="ARBA00023172"/>
    </source>
</evidence>
<organism evidence="4 5">
    <name type="scientific">Bacillus cereus</name>
    <dbReference type="NCBI Taxonomy" id="1396"/>
    <lineage>
        <taxon>Bacteria</taxon>
        <taxon>Bacillati</taxon>
        <taxon>Bacillota</taxon>
        <taxon>Bacilli</taxon>
        <taxon>Bacillales</taxon>
        <taxon>Bacillaceae</taxon>
        <taxon>Bacillus</taxon>
        <taxon>Bacillus cereus group</taxon>
    </lineage>
</organism>
<keyword evidence="3" id="KW-0233">DNA recombination</keyword>
<dbReference type="PROSITE" id="PS51898">
    <property type="entry name" value="TYR_RECOMBINASE"/>
    <property type="match status" value="1"/>
</dbReference>
<dbReference type="PANTHER" id="PTHR30349:SF77">
    <property type="entry name" value="TYROSINE RECOMBINASE XERC"/>
    <property type="match status" value="1"/>
</dbReference>
<protein>
    <submittedName>
        <fullName evidence="4">Recombinase XerD</fullName>
    </submittedName>
</protein>
<dbReference type="InterPro" id="IPR011010">
    <property type="entry name" value="DNA_brk_join_enz"/>
</dbReference>
<gene>
    <name evidence="4" type="ORF">BJR07_22825</name>
</gene>
<name>A0A1C4CB75_BACCE</name>
<keyword evidence="2" id="KW-0229">DNA integration</keyword>
<evidence type="ECO:0000256" key="1">
    <source>
        <dbReference type="ARBA" id="ARBA00004496"/>
    </source>
</evidence>
<dbReference type="GO" id="GO:0006310">
    <property type="term" value="P:DNA recombination"/>
    <property type="evidence" value="ECO:0007669"/>
    <property type="project" value="UniProtKB-KW"/>
</dbReference>
<evidence type="ECO:0000313" key="5">
    <source>
        <dbReference type="Proteomes" id="UP000186535"/>
    </source>
</evidence>
<dbReference type="InterPro" id="IPR002104">
    <property type="entry name" value="Integrase_catalytic"/>
</dbReference>
<dbReference type="EMBL" id="MPON01000010">
    <property type="protein sequence ID" value="OKA34357.1"/>
    <property type="molecule type" value="Genomic_DNA"/>
</dbReference>
<evidence type="ECO:0000256" key="2">
    <source>
        <dbReference type="ARBA" id="ARBA00022908"/>
    </source>
</evidence>
<comment type="subcellular location">
    <subcellularLocation>
        <location evidence="1">Cytoplasm</location>
    </subcellularLocation>
</comment>
<dbReference type="PANTHER" id="PTHR30349">
    <property type="entry name" value="PHAGE INTEGRASE-RELATED"/>
    <property type="match status" value="1"/>
</dbReference>
<evidence type="ECO:0000313" key="4">
    <source>
        <dbReference type="EMBL" id="OKA34357.1"/>
    </source>
</evidence>
<dbReference type="GO" id="GO:0015074">
    <property type="term" value="P:DNA integration"/>
    <property type="evidence" value="ECO:0007669"/>
    <property type="project" value="UniProtKB-KW"/>
</dbReference>